<dbReference type="CDD" id="cd00009">
    <property type="entry name" value="AAA"/>
    <property type="match status" value="1"/>
</dbReference>
<proteinExistence type="inferred from homology"/>
<evidence type="ECO:0000313" key="5">
    <source>
        <dbReference type="EMBL" id="HGC42401.1"/>
    </source>
</evidence>
<evidence type="ECO:0000256" key="1">
    <source>
        <dbReference type="ARBA" id="ARBA00008059"/>
    </source>
</evidence>
<comment type="similarity">
    <text evidence="1">Belongs to the IS21/IS1162 putative ATP-binding protein family.</text>
</comment>
<name>A0A8J4M573_9PROT</name>
<feature type="domain" description="AAA+ ATPase" evidence="4">
    <location>
        <begin position="100"/>
        <end position="236"/>
    </location>
</feature>
<dbReference type="InterPro" id="IPR002611">
    <property type="entry name" value="IstB_ATP-bd"/>
</dbReference>
<dbReference type="SUPFAM" id="SSF52540">
    <property type="entry name" value="P-loop containing nucleoside triphosphate hydrolases"/>
    <property type="match status" value="1"/>
</dbReference>
<organism evidence="5">
    <name type="scientific">Acidicaldus sp</name>
    <dbReference type="NCBI Taxonomy" id="1872105"/>
    <lineage>
        <taxon>Bacteria</taxon>
        <taxon>Pseudomonadati</taxon>
        <taxon>Pseudomonadota</taxon>
        <taxon>Alphaproteobacteria</taxon>
        <taxon>Acetobacterales</taxon>
        <taxon>Acetobacteraceae</taxon>
        <taxon>Acidicaldus</taxon>
    </lineage>
</organism>
<dbReference type="Pfam" id="PF01695">
    <property type="entry name" value="IstB_IS21"/>
    <property type="match status" value="1"/>
</dbReference>
<dbReference type="NCBIfam" id="NF038214">
    <property type="entry name" value="IS21_help_AAA"/>
    <property type="match status" value="1"/>
</dbReference>
<dbReference type="PANTHER" id="PTHR30050">
    <property type="entry name" value="CHROMOSOMAL REPLICATION INITIATOR PROTEIN DNAA"/>
    <property type="match status" value="1"/>
</dbReference>
<dbReference type="InterPro" id="IPR028350">
    <property type="entry name" value="DNAC/IstB-like"/>
</dbReference>
<dbReference type="InterPro" id="IPR003593">
    <property type="entry name" value="AAA+_ATPase"/>
</dbReference>
<dbReference type="GO" id="GO:0005524">
    <property type="term" value="F:ATP binding"/>
    <property type="evidence" value="ECO:0007669"/>
    <property type="project" value="UniProtKB-KW"/>
</dbReference>
<dbReference type="SMART" id="SM00382">
    <property type="entry name" value="AAA"/>
    <property type="match status" value="1"/>
</dbReference>
<dbReference type="InterPro" id="IPR027417">
    <property type="entry name" value="P-loop_NTPase"/>
</dbReference>
<keyword evidence="2" id="KW-0547">Nucleotide-binding</keyword>
<dbReference type="EMBL" id="DTQM01000079">
    <property type="protein sequence ID" value="HGC42401.1"/>
    <property type="molecule type" value="Genomic_DNA"/>
</dbReference>
<evidence type="ECO:0000259" key="4">
    <source>
        <dbReference type="SMART" id="SM00382"/>
    </source>
</evidence>
<dbReference type="Gene3D" id="3.40.50.300">
    <property type="entry name" value="P-loop containing nucleotide triphosphate hydrolases"/>
    <property type="match status" value="1"/>
</dbReference>
<comment type="caution">
    <text evidence="5">The sequence shown here is derived from an EMBL/GenBank/DDBJ whole genome shotgun (WGS) entry which is preliminary data.</text>
</comment>
<gene>
    <name evidence="5" type="ORF">ENY07_04130</name>
</gene>
<dbReference type="AlphaFoldDB" id="A0A8J4M573"/>
<keyword evidence="3" id="KW-0067">ATP-binding</keyword>
<dbReference type="GO" id="GO:0006260">
    <property type="term" value="P:DNA replication"/>
    <property type="evidence" value="ECO:0007669"/>
    <property type="project" value="TreeGrafter"/>
</dbReference>
<accession>A0A8J4M573</accession>
<dbReference type="InterPro" id="IPR047661">
    <property type="entry name" value="IstB"/>
</dbReference>
<protein>
    <submittedName>
        <fullName evidence="5">AAA family ATPase</fullName>
    </submittedName>
</protein>
<evidence type="ECO:0000256" key="3">
    <source>
        <dbReference type="ARBA" id="ARBA00022840"/>
    </source>
</evidence>
<reference evidence="5" key="1">
    <citation type="journal article" date="2020" name="mSystems">
        <title>Genome- and Community-Level Interaction Insights into Carbon Utilization and Element Cycling Functions of Hydrothermarchaeota in Hydrothermal Sediment.</title>
        <authorList>
            <person name="Zhou Z."/>
            <person name="Liu Y."/>
            <person name="Xu W."/>
            <person name="Pan J."/>
            <person name="Luo Z.H."/>
            <person name="Li M."/>
        </authorList>
    </citation>
    <scope>NUCLEOTIDE SEQUENCE</scope>
    <source>
        <strain evidence="5">SpSt-997</strain>
    </source>
</reference>
<evidence type="ECO:0000256" key="2">
    <source>
        <dbReference type="ARBA" id="ARBA00022741"/>
    </source>
</evidence>
<sequence>MSDMQDQAIRQQCKALRMPTIASQFARLAEAAIRETQSHIGYLEALLTAEMEERESHAIARLLKEARLPRMKTLEGFEFDRSGVSAAQLRDLAAGDYVTRAEPILLVGEAGTGKSHLATGLCVAACRQRRRVRFTTATAMINELAEAAHANQLSRALGRWERLDLICIDELGYVPLAETACELMFQVIADRAEKAAVIVTTNLPFSEWSQVIPNPRLCKALIDRLTDRAHIITTGTDSYRFRRTTAQRKASKS</sequence>
<dbReference type="PIRSF" id="PIRSF003073">
    <property type="entry name" value="DNAC_TnpB_IstB"/>
    <property type="match status" value="1"/>
</dbReference>
<dbReference type="PANTHER" id="PTHR30050:SF4">
    <property type="entry name" value="ATP-BINDING PROTEIN RV3427C IN INSERTION SEQUENCE-RELATED"/>
    <property type="match status" value="1"/>
</dbReference>